<dbReference type="InterPro" id="IPR001563">
    <property type="entry name" value="Peptidase_S10"/>
</dbReference>
<keyword evidence="1 7" id="KW-0121">Carboxypeptidase</keyword>
<evidence type="ECO:0000256" key="2">
    <source>
        <dbReference type="ARBA" id="ARBA00022670"/>
    </source>
</evidence>
<dbReference type="PANTHER" id="PTHR11802:SF3">
    <property type="entry name" value="RETINOID-INDUCIBLE SERINE CARBOXYPEPTIDASE"/>
    <property type="match status" value="1"/>
</dbReference>
<comment type="caution">
    <text evidence="7">The sequence shown here is derived from an EMBL/GenBank/DDBJ whole genome shotgun (WGS) entry which is preliminary data.</text>
</comment>
<name>A0A4Q0SUW0_9BACT</name>
<evidence type="ECO:0000256" key="4">
    <source>
        <dbReference type="ARBA" id="ARBA00022801"/>
    </source>
</evidence>
<dbReference type="Gene3D" id="3.40.50.1820">
    <property type="entry name" value="alpha/beta hydrolase"/>
    <property type="match status" value="1"/>
</dbReference>
<sequence length="607" mass="66084">MVADRQVLEFYLDLHTFLGGREDGHSGVFPSRGLDRNGHCILGFGEGWHGTEGEGKDCCNGTAHGLDLSKDGLRCVRCSPTDYSSGSRKMFHEAATSMYGDSMSTSHVARLAATVSLAAVLSLSSNTFAQQAPPAKPDEAKQVTPPATPPPLPPDAHVQQTVQVDGKTLHYTATVGTIQIKGKDGKPAADVVFTAYTVEGKDRPVTFAMNGGPGASSVYLNLGAIGPKRVAFGSEGDSPSDPATLLDNPGTWLDFTDLVFIDPVGTGYSRALVPEADAKKMFYATAEDIHYLSRVVFDWLVKSGRMTSRKYFVGESYGGYRGPRVTHYLQTQLGVAMNGVVLVSPYLNPQQEANADLSPLPWMMTLPSIVAARQEREHALSQVSMDPVISYTRGDYASALMRGRSDPEATQKMIQHVTEITGLDPIFVKRAGGRLETQAYLREVFRAEGKLGSRYDPNVTAPDPFPYDPDQRSNDPILESIIAPTTTAMVNFVTQTVGWKVDARYEALSGDVNRNWDFDSAELRQGAVEDLREAVSADTKMRVLIVHGWNDLSCPFMGSILTVDQMPLLGDPTRVQVHEYPGGHMFYSRPASSAALRKDVMELVAKH</sequence>
<feature type="region of interest" description="Disordered" evidence="6">
    <location>
        <begin position="129"/>
        <end position="153"/>
    </location>
</feature>
<organism evidence="7 8">
    <name type="scientific">Granulicella sibirica</name>
    <dbReference type="NCBI Taxonomy" id="2479048"/>
    <lineage>
        <taxon>Bacteria</taxon>
        <taxon>Pseudomonadati</taxon>
        <taxon>Acidobacteriota</taxon>
        <taxon>Terriglobia</taxon>
        <taxon>Terriglobales</taxon>
        <taxon>Acidobacteriaceae</taxon>
        <taxon>Granulicella</taxon>
    </lineage>
</organism>
<evidence type="ECO:0000313" key="8">
    <source>
        <dbReference type="Proteomes" id="UP000289437"/>
    </source>
</evidence>
<dbReference type="Proteomes" id="UP000289437">
    <property type="component" value="Unassembled WGS sequence"/>
</dbReference>
<dbReference type="Pfam" id="PF00450">
    <property type="entry name" value="Peptidase_S10"/>
    <property type="match status" value="1"/>
</dbReference>
<evidence type="ECO:0000313" key="7">
    <source>
        <dbReference type="EMBL" id="RXH54843.1"/>
    </source>
</evidence>
<reference evidence="7 8" key="1">
    <citation type="submission" date="2018-11" db="EMBL/GenBank/DDBJ databases">
        <authorList>
            <person name="Mardanov A.V."/>
            <person name="Ravin N.V."/>
            <person name="Dedysh S.N."/>
        </authorList>
    </citation>
    <scope>NUCLEOTIDE SEQUENCE [LARGE SCALE GENOMIC DNA]</scope>
    <source>
        <strain evidence="7 8">AF10</strain>
    </source>
</reference>
<dbReference type="InterPro" id="IPR029058">
    <property type="entry name" value="AB_hydrolase_fold"/>
</dbReference>
<keyword evidence="2" id="KW-0645">Protease</keyword>
<protein>
    <submittedName>
        <fullName evidence="7">Carboxypeptidase C (Cathepsin A)</fullName>
    </submittedName>
</protein>
<proteinExistence type="predicted"/>
<evidence type="ECO:0000256" key="1">
    <source>
        <dbReference type="ARBA" id="ARBA00022645"/>
    </source>
</evidence>
<keyword evidence="3" id="KW-0732">Signal</keyword>
<keyword evidence="5" id="KW-0325">Glycoprotein</keyword>
<accession>A0A4Q0SUW0</accession>
<gene>
    <name evidence="7" type="ORF">GRAN_3947</name>
</gene>
<evidence type="ECO:0000256" key="6">
    <source>
        <dbReference type="SAM" id="MobiDB-lite"/>
    </source>
</evidence>
<dbReference type="PANTHER" id="PTHR11802">
    <property type="entry name" value="SERINE PROTEASE FAMILY S10 SERINE CARBOXYPEPTIDASE"/>
    <property type="match status" value="1"/>
</dbReference>
<dbReference type="AlphaFoldDB" id="A0A4Q0SUW0"/>
<reference evidence="8" key="2">
    <citation type="submission" date="2019-02" db="EMBL/GenBank/DDBJ databases">
        <title>Granulicella sibirica sp. nov., a psychrotolerant acidobacterium isolated from an organic soil layer in forested tundra, West Siberia.</title>
        <authorList>
            <person name="Oshkin I.Y."/>
            <person name="Kulichevskaya I.S."/>
            <person name="Rijpstra W.I.C."/>
            <person name="Sinninghe Damste J.S."/>
            <person name="Rakitin A.L."/>
            <person name="Ravin N.V."/>
            <person name="Dedysh S.N."/>
        </authorList>
    </citation>
    <scope>NUCLEOTIDE SEQUENCE [LARGE SCALE GENOMIC DNA]</scope>
    <source>
        <strain evidence="8">AF10</strain>
    </source>
</reference>
<keyword evidence="8" id="KW-1185">Reference proteome</keyword>
<dbReference type="GO" id="GO:0004185">
    <property type="term" value="F:serine-type carboxypeptidase activity"/>
    <property type="evidence" value="ECO:0007669"/>
    <property type="project" value="InterPro"/>
</dbReference>
<evidence type="ECO:0000256" key="3">
    <source>
        <dbReference type="ARBA" id="ARBA00022729"/>
    </source>
</evidence>
<dbReference type="EMBL" id="RDSM01000003">
    <property type="protein sequence ID" value="RXH54843.1"/>
    <property type="molecule type" value="Genomic_DNA"/>
</dbReference>
<evidence type="ECO:0000256" key="5">
    <source>
        <dbReference type="ARBA" id="ARBA00023180"/>
    </source>
</evidence>
<keyword evidence="4" id="KW-0378">Hydrolase</keyword>
<dbReference type="SUPFAM" id="SSF53474">
    <property type="entry name" value="alpha/beta-Hydrolases"/>
    <property type="match status" value="1"/>
</dbReference>
<dbReference type="GO" id="GO:0006508">
    <property type="term" value="P:proteolysis"/>
    <property type="evidence" value="ECO:0007669"/>
    <property type="project" value="UniProtKB-KW"/>
</dbReference>